<sequence>MDSPDDQPDYPDTPAAPAAGRGRRRWRWRGRKNVTLITSKQLTREQSLHKREIRYAWLQGSRIPFFLLSAWAYMGLNNIALAWVFFCISVPLPWIAVLFGNAQGEPRDPRTQNVYKPQVLREQHAAQAGPALAGPARKALQAGDPVSPRPDTGPGPIPEDDAPDWTWDELAGMWRPARYDARAGEVDPAGSGQSPQPKPGHRTPAAGSGGHGLFTTARFTTPDSPDKP</sequence>
<keyword evidence="4" id="KW-1185">Reference proteome</keyword>
<feature type="compositionally biased region" description="Low complexity" evidence="1">
    <location>
        <begin position="10"/>
        <end position="20"/>
    </location>
</feature>
<dbReference type="Pfam" id="PF11298">
    <property type="entry name" value="DUF3099"/>
    <property type="match status" value="1"/>
</dbReference>
<dbReference type="InterPro" id="IPR021449">
    <property type="entry name" value="DUF3099"/>
</dbReference>
<protein>
    <submittedName>
        <fullName evidence="3">DUF3099 domain-containing protein</fullName>
    </submittedName>
</protein>
<gene>
    <name evidence="3" type="ORF">JZY06_01645</name>
</gene>
<comment type="caution">
    <text evidence="3">The sequence shown here is derived from an EMBL/GenBank/DDBJ whole genome shotgun (WGS) entry which is preliminary data.</text>
</comment>
<evidence type="ECO:0000256" key="2">
    <source>
        <dbReference type="SAM" id="Phobius"/>
    </source>
</evidence>
<dbReference type="EMBL" id="JAFLEQ010000003">
    <property type="protein sequence ID" value="MBN9643341.1"/>
    <property type="molecule type" value="Genomic_DNA"/>
</dbReference>
<feature type="compositionally biased region" description="Acidic residues" evidence="1">
    <location>
        <begin position="158"/>
        <end position="167"/>
    </location>
</feature>
<accession>A0A939IUM0</accession>
<dbReference type="RefSeq" id="WP_207117954.1">
    <property type="nucleotide sequence ID" value="NZ_JAFLEQ010000003.1"/>
</dbReference>
<keyword evidence="2" id="KW-0812">Transmembrane</keyword>
<keyword evidence="2" id="KW-0472">Membrane</keyword>
<name>A0A939IUM0_9CORY</name>
<organism evidence="3 4">
    <name type="scientific">Corynebacterium mendelii</name>
    <dbReference type="NCBI Taxonomy" id="2765362"/>
    <lineage>
        <taxon>Bacteria</taxon>
        <taxon>Bacillati</taxon>
        <taxon>Actinomycetota</taxon>
        <taxon>Actinomycetes</taxon>
        <taxon>Mycobacteriales</taxon>
        <taxon>Corynebacteriaceae</taxon>
        <taxon>Corynebacterium</taxon>
    </lineage>
</organism>
<feature type="compositionally biased region" description="Pro residues" evidence="1">
    <location>
        <begin position="147"/>
        <end position="157"/>
    </location>
</feature>
<feature type="region of interest" description="Disordered" evidence="1">
    <location>
        <begin position="1"/>
        <end position="23"/>
    </location>
</feature>
<dbReference type="AlphaFoldDB" id="A0A939IUM0"/>
<evidence type="ECO:0000313" key="3">
    <source>
        <dbReference type="EMBL" id="MBN9643341.1"/>
    </source>
</evidence>
<feature type="compositionally biased region" description="Polar residues" evidence="1">
    <location>
        <begin position="217"/>
        <end position="228"/>
    </location>
</feature>
<evidence type="ECO:0000256" key="1">
    <source>
        <dbReference type="SAM" id="MobiDB-lite"/>
    </source>
</evidence>
<evidence type="ECO:0000313" key="4">
    <source>
        <dbReference type="Proteomes" id="UP000664332"/>
    </source>
</evidence>
<feature type="region of interest" description="Disordered" evidence="1">
    <location>
        <begin position="128"/>
        <end position="228"/>
    </location>
</feature>
<dbReference type="Proteomes" id="UP000664332">
    <property type="component" value="Unassembled WGS sequence"/>
</dbReference>
<reference evidence="3" key="1">
    <citation type="submission" date="2021-03" db="EMBL/GenBank/DDBJ databases">
        <authorList>
            <person name="Sun Q."/>
        </authorList>
    </citation>
    <scope>NUCLEOTIDE SEQUENCE</scope>
    <source>
        <strain evidence="3">CCM 8862</strain>
    </source>
</reference>
<feature type="transmembrane region" description="Helical" evidence="2">
    <location>
        <begin position="80"/>
        <end position="100"/>
    </location>
</feature>
<keyword evidence="2" id="KW-1133">Transmembrane helix</keyword>
<proteinExistence type="predicted"/>